<gene>
    <name evidence="7" type="ORF">K3136_13610</name>
</gene>
<protein>
    <submittedName>
        <fullName evidence="7">Exopolysaccharide biosynthesis protein</fullName>
    </submittedName>
</protein>
<comment type="similarity">
    <text evidence="2">Belongs to the glycosyltransferase 28 family.</text>
</comment>
<dbReference type="EMBL" id="CP081294">
    <property type="protein sequence ID" value="QZD95085.1"/>
    <property type="molecule type" value="Genomic_DNA"/>
</dbReference>
<dbReference type="NCBIfam" id="NF046028">
    <property type="entry name" value="GluronsyltaseWelK"/>
    <property type="match status" value="1"/>
</dbReference>
<sequence>MTQGSKLRICLAASGGGHLRQLLDLESFWGGHDSFFVTEDTSLGRSIARTHETYFVPHVALGQARLGHTAAMFKNASQSVYRSLEIIRQTRPDIVLTTGAGSMGFIVLWARMHGARVILVDSFARFEGPSKFAKLAGPLAHLKIAQAQKVGEKWKGSLTFDPFRVIEEPRPEKESLLFATVGATLAFPRLIDLVLRAQQDGLFKERLVLQTGKGATPQAPQGVECSETYTFDKMQEMLQRADIVVCHGGTGSLITALYAGCRVIAVPRRCELGEHYDNHQAEVTENLRQRGLIEVADTPNEFASAIKRLRSREPIRATTDYSELAGYLGSWSGSPA</sequence>
<accession>A0ABX9A1C6</accession>
<keyword evidence="3" id="KW-0328">Glycosyltransferase</keyword>
<dbReference type="Proteomes" id="UP000824321">
    <property type="component" value="Chromosome"/>
</dbReference>
<dbReference type="InterPro" id="IPR039042">
    <property type="entry name" value="Alg13-like"/>
</dbReference>
<reference evidence="7 8" key="1">
    <citation type="submission" date="2021-08" db="EMBL/GenBank/DDBJ databases">
        <title>Comparative Genomics Analysis of the Genus Qipengyuania Reveals Extensive Genetic Diversity and Metabolic Versatility, Including the Description of Fifteen Novel Species.</title>
        <authorList>
            <person name="Liu Y."/>
        </authorList>
    </citation>
    <scope>NUCLEOTIDE SEQUENCE [LARGE SCALE GENOMIC DNA]</scope>
    <source>
        <strain evidence="7 8">1NDH1</strain>
    </source>
</reference>
<dbReference type="PANTHER" id="PTHR12867">
    <property type="entry name" value="GLYCOSYL TRANSFERASE-RELATED"/>
    <property type="match status" value="1"/>
</dbReference>
<organism evidence="7 8">
    <name type="scientific">Qipengyuania gelatinilytica</name>
    <dbReference type="NCBI Taxonomy" id="2867231"/>
    <lineage>
        <taxon>Bacteria</taxon>
        <taxon>Pseudomonadati</taxon>
        <taxon>Pseudomonadota</taxon>
        <taxon>Alphaproteobacteria</taxon>
        <taxon>Sphingomonadales</taxon>
        <taxon>Erythrobacteraceae</taxon>
        <taxon>Qipengyuania</taxon>
    </lineage>
</organism>
<keyword evidence="8" id="KW-1185">Reference proteome</keyword>
<evidence type="ECO:0000259" key="6">
    <source>
        <dbReference type="Pfam" id="PF04101"/>
    </source>
</evidence>
<name>A0ABX9A1C6_9SPHN</name>
<keyword evidence="5" id="KW-0256">Endoplasmic reticulum</keyword>
<dbReference type="Gene3D" id="3.40.50.2000">
    <property type="entry name" value="Glycogen Phosphorylase B"/>
    <property type="match status" value="2"/>
</dbReference>
<evidence type="ECO:0000256" key="4">
    <source>
        <dbReference type="ARBA" id="ARBA00022679"/>
    </source>
</evidence>
<comment type="subcellular location">
    <subcellularLocation>
        <location evidence="1">Endoplasmic reticulum</location>
    </subcellularLocation>
</comment>
<evidence type="ECO:0000256" key="2">
    <source>
        <dbReference type="ARBA" id="ARBA00006962"/>
    </source>
</evidence>
<dbReference type="InterPro" id="IPR007235">
    <property type="entry name" value="Glyco_trans_28_C"/>
</dbReference>
<dbReference type="RefSeq" id="WP_221430827.1">
    <property type="nucleotide sequence ID" value="NZ_CP081294.1"/>
</dbReference>
<dbReference type="PANTHER" id="PTHR12867:SF6">
    <property type="entry name" value="N-ACETYLGLUCOSAMINYLDIPHOSPHODOLICHOL N-ACETYLGLUCOSAMINYLTRANSFERASE"/>
    <property type="match status" value="1"/>
</dbReference>
<dbReference type="Pfam" id="PF04101">
    <property type="entry name" value="Glyco_tran_28_C"/>
    <property type="match status" value="1"/>
</dbReference>
<dbReference type="SUPFAM" id="SSF53756">
    <property type="entry name" value="UDP-Glycosyltransferase/glycogen phosphorylase"/>
    <property type="match status" value="1"/>
</dbReference>
<evidence type="ECO:0000256" key="1">
    <source>
        <dbReference type="ARBA" id="ARBA00004240"/>
    </source>
</evidence>
<feature type="domain" description="Glycosyl transferase family 28 C-terminal" evidence="6">
    <location>
        <begin position="177"/>
        <end position="313"/>
    </location>
</feature>
<evidence type="ECO:0000256" key="5">
    <source>
        <dbReference type="ARBA" id="ARBA00022824"/>
    </source>
</evidence>
<evidence type="ECO:0000313" key="8">
    <source>
        <dbReference type="Proteomes" id="UP000824321"/>
    </source>
</evidence>
<proteinExistence type="inferred from homology"/>
<evidence type="ECO:0000313" key="7">
    <source>
        <dbReference type="EMBL" id="QZD95085.1"/>
    </source>
</evidence>
<evidence type="ECO:0000256" key="3">
    <source>
        <dbReference type="ARBA" id="ARBA00022676"/>
    </source>
</evidence>
<keyword evidence="4" id="KW-0808">Transferase</keyword>